<reference evidence="2 3" key="1">
    <citation type="submission" date="2019-02" db="EMBL/GenBank/DDBJ databases">
        <title>Deep-cultivation of Planctomycetes and their phenomic and genomic characterization uncovers novel biology.</title>
        <authorList>
            <person name="Wiegand S."/>
            <person name="Jogler M."/>
            <person name="Boedeker C."/>
            <person name="Pinto D."/>
            <person name="Vollmers J."/>
            <person name="Rivas-Marin E."/>
            <person name="Kohn T."/>
            <person name="Peeters S.H."/>
            <person name="Heuer A."/>
            <person name="Rast P."/>
            <person name="Oberbeckmann S."/>
            <person name="Bunk B."/>
            <person name="Jeske O."/>
            <person name="Meyerdierks A."/>
            <person name="Storesund J.E."/>
            <person name="Kallscheuer N."/>
            <person name="Luecker S."/>
            <person name="Lage O.M."/>
            <person name="Pohl T."/>
            <person name="Merkel B.J."/>
            <person name="Hornburger P."/>
            <person name="Mueller R.-W."/>
            <person name="Bruemmer F."/>
            <person name="Labrenz M."/>
            <person name="Spormann A.M."/>
            <person name="Op Den Camp H."/>
            <person name="Overmann J."/>
            <person name="Amann R."/>
            <person name="Jetten M.S.M."/>
            <person name="Mascher T."/>
            <person name="Medema M.H."/>
            <person name="Devos D.P."/>
            <person name="Kaster A.-K."/>
            <person name="Ovreas L."/>
            <person name="Rohde M."/>
            <person name="Galperin M.Y."/>
            <person name="Jogler C."/>
        </authorList>
    </citation>
    <scope>NUCLEOTIDE SEQUENCE [LARGE SCALE GENOMIC DNA]</scope>
    <source>
        <strain evidence="2 3">Pan54</strain>
    </source>
</reference>
<dbReference type="RefSeq" id="WP_146504059.1">
    <property type="nucleotide sequence ID" value="NZ_SJPG01000001.1"/>
</dbReference>
<gene>
    <name evidence="2" type="ORF">Pan54_29120</name>
</gene>
<keyword evidence="3" id="KW-1185">Reference proteome</keyword>
<protein>
    <recommendedName>
        <fullName evidence="1">LarA-like N-terminal domain-containing protein</fullName>
    </recommendedName>
</protein>
<evidence type="ECO:0000313" key="2">
    <source>
        <dbReference type="EMBL" id="TWT62171.1"/>
    </source>
</evidence>
<dbReference type="OrthoDB" id="9770545at2"/>
<dbReference type="InterPro" id="IPR043166">
    <property type="entry name" value="LarA-like_C"/>
</dbReference>
<comment type="caution">
    <text evidence="2">The sequence shown here is derived from an EMBL/GenBank/DDBJ whole genome shotgun (WGS) entry which is preliminary data.</text>
</comment>
<evidence type="ECO:0000259" key="1">
    <source>
        <dbReference type="Pfam" id="PF09861"/>
    </source>
</evidence>
<dbReference type="GO" id="GO:0050043">
    <property type="term" value="F:lactate racemase activity"/>
    <property type="evidence" value="ECO:0007669"/>
    <property type="project" value="InterPro"/>
</dbReference>
<evidence type="ECO:0000313" key="3">
    <source>
        <dbReference type="Proteomes" id="UP000316095"/>
    </source>
</evidence>
<name>A0A5C5XIJ0_9PLAN</name>
<dbReference type="Pfam" id="PF09861">
    <property type="entry name" value="Lar_N"/>
    <property type="match status" value="1"/>
</dbReference>
<dbReference type="Gene3D" id="3.90.226.30">
    <property type="match status" value="1"/>
</dbReference>
<dbReference type="PANTHER" id="PTHR33171:SF17">
    <property type="entry name" value="LARA-LIKE N-TERMINAL DOMAIN-CONTAINING PROTEIN"/>
    <property type="match status" value="1"/>
</dbReference>
<dbReference type="AlphaFoldDB" id="A0A5C5XIJ0"/>
<organism evidence="2 3">
    <name type="scientific">Rubinisphaera italica</name>
    <dbReference type="NCBI Taxonomy" id="2527969"/>
    <lineage>
        <taxon>Bacteria</taxon>
        <taxon>Pseudomonadati</taxon>
        <taxon>Planctomycetota</taxon>
        <taxon>Planctomycetia</taxon>
        <taxon>Planctomycetales</taxon>
        <taxon>Planctomycetaceae</taxon>
        <taxon>Rubinisphaera</taxon>
    </lineage>
</organism>
<dbReference type="PANTHER" id="PTHR33171">
    <property type="entry name" value="LAR_N DOMAIN-CONTAINING PROTEIN"/>
    <property type="match status" value="1"/>
</dbReference>
<dbReference type="Proteomes" id="UP000316095">
    <property type="component" value="Unassembled WGS sequence"/>
</dbReference>
<sequence length="418" mass="47125">MTSTIESKKLETMSEAAVRTWIQENVVLEDFVGKKVLMVVPDATRTAPLPLLFDELHRLLKPKTEALDVIFALGTHPPMSEAQMCKLLGIDETERQRLFFQLGLFNHEWDEDERLTQLGVLTEDDTEEISGGLMREEVPVKINKRILDYDMLFVVGPVFPHEVVGFSGGNKYFFPGISGPEVLNFFHWLGALITNASIIGVKDTPVRRVVDRAAKLIPCEKRAMTFVVAPDASLYGLSYGTPEFAWNAAADISSQVHIKWQDKPFKQILSCAPEMYDELWVAGKCMYKLEPVVEDGGELIIYAPHLTEISITHGDLIREIGYHVRDYFVKQPEKFSHIPRGVLAHSTHVRGGGTFEDGVESPRVKVTLASQIPKEVCEEISLGYRDPETIDIESFANREDEGILLVRKAGEHLYRLKD</sequence>
<feature type="domain" description="LarA-like N-terminal" evidence="1">
    <location>
        <begin position="15"/>
        <end position="191"/>
    </location>
</feature>
<dbReference type="EMBL" id="SJPG01000001">
    <property type="protein sequence ID" value="TWT62171.1"/>
    <property type="molecule type" value="Genomic_DNA"/>
</dbReference>
<dbReference type="InterPro" id="IPR048068">
    <property type="entry name" value="LarA-like"/>
</dbReference>
<proteinExistence type="predicted"/>
<accession>A0A5C5XIJ0</accession>
<dbReference type="Gene3D" id="3.40.50.11440">
    <property type="match status" value="1"/>
</dbReference>
<dbReference type="InterPro" id="IPR018657">
    <property type="entry name" value="LarA-like_N"/>
</dbReference>